<proteinExistence type="predicted"/>
<evidence type="ECO:0000313" key="1">
    <source>
        <dbReference type="EMBL" id="CED82300.1"/>
    </source>
</evidence>
<reference evidence="1" key="1">
    <citation type="submission" date="2014-08" db="EMBL/GenBank/DDBJ databases">
        <authorList>
            <person name="Sharma Rahul"/>
            <person name="Thines Marco"/>
        </authorList>
    </citation>
    <scope>NUCLEOTIDE SEQUENCE</scope>
</reference>
<dbReference type="AlphaFoldDB" id="A0A0F7SPB9"/>
<accession>A0A0F7SPB9</accession>
<sequence length="72" mass="7676">MHLLIEHVAQGTFVAEATPKSGNPFQGTSDIQLAYWISNVSLGGLSLALSKDAQPDVVRLMKKNVTAAPPFP</sequence>
<dbReference type="EMBL" id="LN483124">
    <property type="protein sequence ID" value="CED82300.1"/>
    <property type="molecule type" value="Genomic_DNA"/>
</dbReference>
<name>A0A0F7SPB9_PHARH</name>
<organism evidence="1">
    <name type="scientific">Phaffia rhodozyma</name>
    <name type="common">Yeast</name>
    <name type="synonym">Xanthophyllomyces dendrorhous</name>
    <dbReference type="NCBI Taxonomy" id="264483"/>
    <lineage>
        <taxon>Eukaryota</taxon>
        <taxon>Fungi</taxon>
        <taxon>Dikarya</taxon>
        <taxon>Basidiomycota</taxon>
        <taxon>Agaricomycotina</taxon>
        <taxon>Tremellomycetes</taxon>
        <taxon>Cystofilobasidiales</taxon>
        <taxon>Mrakiaceae</taxon>
        <taxon>Phaffia</taxon>
    </lineage>
</organism>
<protein>
    <submittedName>
        <fullName evidence="1">Uncharacterized protein</fullName>
    </submittedName>
</protein>